<protein>
    <submittedName>
        <fullName evidence="1">Uncharacterized protein</fullName>
    </submittedName>
</protein>
<dbReference type="AlphaFoldDB" id="A0AAD1Y1K6"/>
<dbReference type="EMBL" id="CAMPGE010025861">
    <property type="protein sequence ID" value="CAI2383578.1"/>
    <property type="molecule type" value="Genomic_DNA"/>
</dbReference>
<keyword evidence="2" id="KW-1185">Reference proteome</keyword>
<proteinExistence type="predicted"/>
<accession>A0AAD1Y1K6</accession>
<comment type="caution">
    <text evidence="1">The sequence shown here is derived from an EMBL/GenBank/DDBJ whole genome shotgun (WGS) entry which is preliminary data.</text>
</comment>
<reference evidence="1" key="1">
    <citation type="submission" date="2023-07" db="EMBL/GenBank/DDBJ databases">
        <authorList>
            <consortium name="AG Swart"/>
            <person name="Singh M."/>
            <person name="Singh A."/>
            <person name="Seah K."/>
            <person name="Emmerich C."/>
        </authorList>
    </citation>
    <scope>NUCLEOTIDE SEQUENCE</scope>
    <source>
        <strain evidence="1">DP1</strain>
    </source>
</reference>
<evidence type="ECO:0000313" key="1">
    <source>
        <dbReference type="EMBL" id="CAI2383578.1"/>
    </source>
</evidence>
<name>A0AAD1Y1K6_EUPCR</name>
<organism evidence="1 2">
    <name type="scientific">Euplotes crassus</name>
    <dbReference type="NCBI Taxonomy" id="5936"/>
    <lineage>
        <taxon>Eukaryota</taxon>
        <taxon>Sar</taxon>
        <taxon>Alveolata</taxon>
        <taxon>Ciliophora</taxon>
        <taxon>Intramacronucleata</taxon>
        <taxon>Spirotrichea</taxon>
        <taxon>Hypotrichia</taxon>
        <taxon>Euplotida</taxon>
        <taxon>Euplotidae</taxon>
        <taxon>Moneuplotes</taxon>
    </lineage>
</organism>
<evidence type="ECO:0000313" key="2">
    <source>
        <dbReference type="Proteomes" id="UP001295684"/>
    </source>
</evidence>
<sequence>MATEESNGLNFTKAEAIETILYQLKASTKCEEHRKRFTLCRATQVGRLGDPTFCEDKAAKYLDCYNKVKFLYPSNEESLLSKEKASFTNRKKRHCVTQYQAAFDCLYQNESKIPDWARFSPNGKCMREVDDFMLC</sequence>
<dbReference type="Proteomes" id="UP001295684">
    <property type="component" value="Unassembled WGS sequence"/>
</dbReference>
<gene>
    <name evidence="1" type="ORF">ECRASSUSDP1_LOCUS25083</name>
</gene>